<gene>
    <name evidence="1" type="ORF">RJN63_11750</name>
</gene>
<protein>
    <submittedName>
        <fullName evidence="1">Uncharacterized protein</fullName>
    </submittedName>
</protein>
<dbReference type="AlphaFoldDB" id="A0AAE4G7Y8"/>
<comment type="caution">
    <text evidence="1">The sequence shown here is derived from an EMBL/GenBank/DDBJ whole genome shotgun (WGS) entry which is preliminary data.</text>
</comment>
<accession>A0AAE4G7Y8</accession>
<name>A0AAE4G7Y8_9BURK</name>
<dbReference type="RefSeq" id="WP_284076975.1">
    <property type="nucleotide sequence ID" value="NZ_JAVLSM010000007.1"/>
</dbReference>
<proteinExistence type="predicted"/>
<sequence>MTNIMLAAANFGFQHTKWQICGCCEGHGSVDHPAFSNGFTSQEWADMQNDFDQHDGSTAADRYLRGDYDVLCLVCHGSGKVRVADVSKMSFAQKRGYVRYVREQQDIALAQRQVRQESAAERRMGA</sequence>
<dbReference type="EMBL" id="JAVRAA010000005">
    <property type="protein sequence ID" value="MDT0337506.1"/>
    <property type="molecule type" value="Genomic_DNA"/>
</dbReference>
<evidence type="ECO:0000313" key="1">
    <source>
        <dbReference type="EMBL" id="MDT0337506.1"/>
    </source>
</evidence>
<reference evidence="1" key="1">
    <citation type="submission" date="2023-02" db="EMBL/GenBank/DDBJ databases">
        <title>Description of Herbaspirillum huttiense subsp. nephrolepsisexaltata and Herbaspirillum huttiense subsp. lycopersicon.</title>
        <authorList>
            <person name="Poudel M."/>
            <person name="Sharma A."/>
            <person name="Goss E."/>
            <person name="Tapia J.H."/>
            <person name="Harmon C.M."/>
            <person name="Jones J.B."/>
        </authorList>
    </citation>
    <scope>NUCLEOTIDE SEQUENCE</scope>
    <source>
        <strain evidence="1">NC40101</strain>
    </source>
</reference>
<organism evidence="1">
    <name type="scientific">Herbaspirillum huttiense subsp. nephrolepidis</name>
    <dbReference type="NCBI Taxonomy" id="3075126"/>
    <lineage>
        <taxon>Bacteria</taxon>
        <taxon>Pseudomonadati</taxon>
        <taxon>Pseudomonadota</taxon>
        <taxon>Betaproteobacteria</taxon>
        <taxon>Burkholderiales</taxon>
        <taxon>Oxalobacteraceae</taxon>
        <taxon>Herbaspirillum</taxon>
    </lineage>
</organism>